<evidence type="ECO:0000313" key="2">
    <source>
        <dbReference type="EMBL" id="EXF85055.1"/>
    </source>
</evidence>
<reference evidence="2 3" key="1">
    <citation type="submission" date="2014-02" db="EMBL/GenBank/DDBJ databases">
        <title>The genome sequence of Colletotrichum fioriniae PJ7.</title>
        <authorList>
            <person name="Baroncelli R."/>
            <person name="Thon M.R."/>
        </authorList>
    </citation>
    <scope>NUCLEOTIDE SEQUENCE [LARGE SCALE GENOMIC DNA]</scope>
    <source>
        <strain evidence="2 3">PJ7</strain>
    </source>
</reference>
<feature type="compositionally biased region" description="Low complexity" evidence="1">
    <location>
        <begin position="267"/>
        <end position="288"/>
    </location>
</feature>
<dbReference type="HOGENOM" id="CLU_966456_0_0_1"/>
<dbReference type="EMBL" id="JARH01000130">
    <property type="protein sequence ID" value="EXF85055.1"/>
    <property type="molecule type" value="Genomic_DNA"/>
</dbReference>
<dbReference type="KEGG" id="cfj:CFIO01_09621"/>
<evidence type="ECO:0000256" key="1">
    <source>
        <dbReference type="SAM" id="MobiDB-lite"/>
    </source>
</evidence>
<dbReference type="OrthoDB" id="5244290at2759"/>
<name>A0A010R8K1_9PEZI</name>
<proteinExistence type="predicted"/>
<keyword evidence="3" id="KW-1185">Reference proteome</keyword>
<dbReference type="eggNOG" id="KOG2262">
    <property type="taxonomic scope" value="Eukaryota"/>
</dbReference>
<dbReference type="AlphaFoldDB" id="A0A010R8K1"/>
<dbReference type="Proteomes" id="UP000020467">
    <property type="component" value="Unassembled WGS sequence"/>
</dbReference>
<evidence type="ECO:0000313" key="3">
    <source>
        <dbReference type="Proteomes" id="UP000020467"/>
    </source>
</evidence>
<sequence>MANDEKNDSPVSPIDIGRDHGVLTDEKLAALVKGAHTEELHRLNSEEEAFESHLNVTEDDLIEAKAVAATLSLEGVRKMMETVLRIHNRDPNFPHSVLMKIHEFLDNQDVFERPEKHEQLIWEMKLEAALITNNSPYAEVRAVVDNKDDPSLPCGTIRAWTIGVFFSVFLAFINQVSCSSASPHHNANESISYSVSVSPSSVSNPTLPNFSHSPSVRHGRSSCPTLFSTFLVTRSPSTQAGSTRRSTCSLPLWPTLPRVCRIPSTLSGPRSCPSTSTSRTPRALPTRS</sequence>
<comment type="caution">
    <text evidence="2">The sequence shown here is derived from an EMBL/GenBank/DDBJ whole genome shotgun (WGS) entry which is preliminary data.</text>
</comment>
<gene>
    <name evidence="2" type="ORF">CFIO01_09621</name>
</gene>
<protein>
    <submittedName>
        <fullName evidence="2">Uncharacterized protein</fullName>
    </submittedName>
</protein>
<accession>A0A010R8K1</accession>
<organism evidence="2 3">
    <name type="scientific">Colletotrichum fioriniae PJ7</name>
    <dbReference type="NCBI Taxonomy" id="1445577"/>
    <lineage>
        <taxon>Eukaryota</taxon>
        <taxon>Fungi</taxon>
        <taxon>Dikarya</taxon>
        <taxon>Ascomycota</taxon>
        <taxon>Pezizomycotina</taxon>
        <taxon>Sordariomycetes</taxon>
        <taxon>Hypocreomycetidae</taxon>
        <taxon>Glomerellales</taxon>
        <taxon>Glomerellaceae</taxon>
        <taxon>Colletotrichum</taxon>
        <taxon>Colletotrichum acutatum species complex</taxon>
    </lineage>
</organism>
<feature type="region of interest" description="Disordered" evidence="1">
    <location>
        <begin position="266"/>
        <end position="288"/>
    </location>
</feature>